<sequence length="489" mass="51310">MAGQKKKTNIAPATAMTVAQASAALANAQASFEAIKTQWEADVAATGEADRLRGRAKHELDFRRTDDTQRRYDEATEDWKAKKSLAGKSGRKMSQAKKLVGVYTTARNRALKRAAPNHSNEIAVPSSPVLSELSDLPDDIPSGGPSKTADLETSVTPTLTDGVTSDAGASSCGAPEATASNDNNSVATPAATAEDNSSDKSTEAPPMPAEKPSSSKDSDGLQDGKELPDGNGLQNTVNKTNVDDPIPAALDNSSNTGPTRKRTGSDTQPETRPQKKAKGEASIPDESSKTVEKEAEVPSEASIVDKETGPAPAPGKSGKKKTKATPHHDGNAHANQAAPANGKKKGKGKSKAKGKAKATSEDEDNAEGESNGAHDPSLSEVPPRTIKWAKNWIRRCKATAGPSSIPKVSQGLTSYVLKHSSTIPEAATSSWQIALAALTSQKGFAKCRFHTLTEKSTGRRFDNDKELFGTPWPGVTKAMKAANDNNASL</sequence>
<dbReference type="Proteomes" id="UP001383192">
    <property type="component" value="Unassembled WGS sequence"/>
</dbReference>
<comment type="caution">
    <text evidence="2">The sequence shown here is derived from an EMBL/GenBank/DDBJ whole genome shotgun (WGS) entry which is preliminary data.</text>
</comment>
<dbReference type="EMBL" id="JAYKXP010000035">
    <property type="protein sequence ID" value="KAK7040832.1"/>
    <property type="molecule type" value="Genomic_DNA"/>
</dbReference>
<gene>
    <name evidence="2" type="ORF">VNI00_009428</name>
</gene>
<feature type="compositionally biased region" description="Basic and acidic residues" evidence="1">
    <location>
        <begin position="286"/>
        <end position="296"/>
    </location>
</feature>
<evidence type="ECO:0000313" key="2">
    <source>
        <dbReference type="EMBL" id="KAK7040832.1"/>
    </source>
</evidence>
<proteinExistence type="predicted"/>
<feature type="compositionally biased region" description="Polar residues" evidence="1">
    <location>
        <begin position="151"/>
        <end position="163"/>
    </location>
</feature>
<feature type="compositionally biased region" description="Polar residues" evidence="1">
    <location>
        <begin position="178"/>
        <end position="187"/>
    </location>
</feature>
<feature type="compositionally biased region" description="Basic and acidic residues" evidence="1">
    <location>
        <begin position="213"/>
        <end position="228"/>
    </location>
</feature>
<evidence type="ECO:0000256" key="1">
    <source>
        <dbReference type="SAM" id="MobiDB-lite"/>
    </source>
</evidence>
<accession>A0AAW0CQG6</accession>
<feature type="region of interest" description="Disordered" evidence="1">
    <location>
        <begin position="111"/>
        <end position="383"/>
    </location>
</feature>
<reference evidence="2 3" key="1">
    <citation type="submission" date="2024-01" db="EMBL/GenBank/DDBJ databases">
        <title>A draft genome for a cacao thread blight-causing isolate of Paramarasmius palmivorus.</title>
        <authorList>
            <person name="Baruah I.K."/>
            <person name="Bukari Y."/>
            <person name="Amoako-Attah I."/>
            <person name="Meinhardt L.W."/>
            <person name="Bailey B.A."/>
            <person name="Cohen S.P."/>
        </authorList>
    </citation>
    <scope>NUCLEOTIDE SEQUENCE [LARGE SCALE GENOMIC DNA]</scope>
    <source>
        <strain evidence="2 3">GH-12</strain>
    </source>
</reference>
<name>A0AAW0CQG6_9AGAR</name>
<keyword evidence="3" id="KW-1185">Reference proteome</keyword>
<organism evidence="2 3">
    <name type="scientific">Paramarasmius palmivorus</name>
    <dbReference type="NCBI Taxonomy" id="297713"/>
    <lineage>
        <taxon>Eukaryota</taxon>
        <taxon>Fungi</taxon>
        <taxon>Dikarya</taxon>
        <taxon>Basidiomycota</taxon>
        <taxon>Agaricomycotina</taxon>
        <taxon>Agaricomycetes</taxon>
        <taxon>Agaricomycetidae</taxon>
        <taxon>Agaricales</taxon>
        <taxon>Marasmiineae</taxon>
        <taxon>Marasmiaceae</taxon>
        <taxon>Paramarasmius</taxon>
    </lineage>
</organism>
<protein>
    <submittedName>
        <fullName evidence="2">Uncharacterized protein</fullName>
    </submittedName>
</protein>
<feature type="region of interest" description="Disordered" evidence="1">
    <location>
        <begin position="66"/>
        <end position="92"/>
    </location>
</feature>
<evidence type="ECO:0000313" key="3">
    <source>
        <dbReference type="Proteomes" id="UP001383192"/>
    </source>
</evidence>
<feature type="compositionally biased region" description="Basic residues" evidence="1">
    <location>
        <begin position="342"/>
        <end position="356"/>
    </location>
</feature>
<dbReference type="AlphaFoldDB" id="A0AAW0CQG6"/>
<feature type="compositionally biased region" description="Basic residues" evidence="1">
    <location>
        <begin position="82"/>
        <end position="92"/>
    </location>
</feature>
<feature type="compositionally biased region" description="Basic and acidic residues" evidence="1">
    <location>
        <begin position="66"/>
        <end position="81"/>
    </location>
</feature>